<evidence type="ECO:0000313" key="1">
    <source>
        <dbReference type="EMBL" id="GAQ19874.1"/>
    </source>
</evidence>
<name>A0A0U9HBA5_9BACI</name>
<protein>
    <submittedName>
        <fullName evidence="1">Nitrogen fixation protein NifU</fullName>
    </submittedName>
</protein>
<dbReference type="OrthoDB" id="3196366at2"/>
<comment type="caution">
    <text evidence="1">The sequence shown here is derived from an EMBL/GenBank/DDBJ whole genome shotgun (WGS) entry which is preliminary data.</text>
</comment>
<accession>A0A0U9HBA5</accession>
<dbReference type="InterPro" id="IPR045633">
    <property type="entry name" value="DUF6414"/>
</dbReference>
<reference evidence="1 2" key="2">
    <citation type="journal article" date="2016" name="Genome Announc.">
        <title>Draft Genome Sequence of Oceanobacillus picturae Heshi-B3, Isolated from Fermented Rice Bran in a Traditional Japanese Seafood Dish.</title>
        <authorList>
            <person name="Akuzawa S."/>
            <person name="Nagaoka J."/>
            <person name="Kanekatsu M."/>
            <person name="Kanesaki Y."/>
            <person name="Suzuki T."/>
        </authorList>
    </citation>
    <scope>NUCLEOTIDE SEQUENCE [LARGE SCALE GENOMIC DNA]</scope>
    <source>
        <strain evidence="1 2">Heshi-B3</strain>
    </source>
</reference>
<evidence type="ECO:0000313" key="2">
    <source>
        <dbReference type="Proteomes" id="UP000052946"/>
    </source>
</evidence>
<dbReference type="AlphaFoldDB" id="A0A0U9HBA5"/>
<dbReference type="RefSeq" id="WP_058951368.1">
    <property type="nucleotide sequence ID" value="NZ_BBXV01000076.1"/>
</dbReference>
<dbReference type="Proteomes" id="UP000052946">
    <property type="component" value="Unassembled WGS sequence"/>
</dbReference>
<organism evidence="1 2">
    <name type="scientific">Oceanobacillus picturae</name>
    <dbReference type="NCBI Taxonomy" id="171693"/>
    <lineage>
        <taxon>Bacteria</taxon>
        <taxon>Bacillati</taxon>
        <taxon>Bacillota</taxon>
        <taxon>Bacilli</taxon>
        <taxon>Bacillales</taxon>
        <taxon>Bacillaceae</taxon>
        <taxon>Oceanobacillus</taxon>
    </lineage>
</organism>
<dbReference type="EMBL" id="BBXV01000076">
    <property type="protein sequence ID" value="GAQ19874.1"/>
    <property type="molecule type" value="Genomic_DNA"/>
</dbReference>
<dbReference type="Pfam" id="PF19952">
    <property type="entry name" value="DUF6414"/>
    <property type="match status" value="1"/>
</dbReference>
<sequence length="254" mass="28500">MSKKSKEEFGKIVYFDEQAAMDLIELEKEGMESIVTKKLRETVAQVEAGSSVNKGFFNLVKLKLSGNASHQRNNIIETQITSTLISSFIDIIKNNDQVIKLENLKLTISKDSAAYYRNLVPVLHMIDDINKLSSLSDEDKDNFSGINIKGIGNALDSLSGYYDFTCISTDGEQKIIRFNIAGLRNNYNLNDLTKMNLKLFGIKVGEIEDINLDFKDQIENMTNQNNTRSMGLDFDAEKAEKSTYDIIDVVLAGV</sequence>
<proteinExistence type="predicted"/>
<gene>
    <name evidence="1" type="ORF">OPHB3_3859</name>
</gene>
<reference evidence="2" key="1">
    <citation type="submission" date="2015-07" db="EMBL/GenBank/DDBJ databases">
        <title>Draft Genome Sequence of Oceanobacillus picturae Heshi-B3 that Was Isolated from Fermented Rice Bran with Aging Salted Mackerel, Which Was Named Heshiko as Traditional Fermented Seafood in Japan.</title>
        <authorList>
            <person name="Akuzawa S."/>
            <person name="Nakagawa J."/>
            <person name="Kanekatsu T."/>
            <person name="Kanesaki Y."/>
            <person name="Suzuki T."/>
        </authorList>
    </citation>
    <scope>NUCLEOTIDE SEQUENCE [LARGE SCALE GENOMIC DNA]</scope>
    <source>
        <strain evidence="2">Heshi-B3</strain>
    </source>
</reference>